<keyword evidence="7" id="KW-0813">Transport</keyword>
<dbReference type="InterPro" id="IPR010656">
    <property type="entry name" value="DctM"/>
</dbReference>
<keyword evidence="10" id="KW-1185">Reference proteome</keyword>
<evidence type="ECO:0000256" key="4">
    <source>
        <dbReference type="ARBA" id="ARBA00022692"/>
    </source>
</evidence>
<protein>
    <recommendedName>
        <fullName evidence="7">TRAP transporter large permease protein</fullName>
    </recommendedName>
</protein>
<dbReference type="PANTHER" id="PTHR33362:SF2">
    <property type="entry name" value="TRAP TRANSPORTER LARGE PERMEASE PROTEIN"/>
    <property type="match status" value="1"/>
</dbReference>
<organism evidence="9 10">
    <name type="scientific">Prosthecodimorpha hirschii</name>
    <dbReference type="NCBI Taxonomy" id="665126"/>
    <lineage>
        <taxon>Bacteria</taxon>
        <taxon>Pseudomonadati</taxon>
        <taxon>Pseudomonadota</taxon>
        <taxon>Alphaproteobacteria</taxon>
        <taxon>Hyphomicrobiales</taxon>
        <taxon>Ancalomicrobiaceae</taxon>
        <taxon>Prosthecodimorpha</taxon>
    </lineage>
</organism>
<feature type="transmembrane region" description="Helical" evidence="7">
    <location>
        <begin position="394"/>
        <end position="418"/>
    </location>
</feature>
<evidence type="ECO:0000256" key="6">
    <source>
        <dbReference type="ARBA" id="ARBA00023136"/>
    </source>
</evidence>
<feature type="transmembrane region" description="Helical" evidence="7">
    <location>
        <begin position="311"/>
        <end position="335"/>
    </location>
</feature>
<evidence type="ECO:0000256" key="5">
    <source>
        <dbReference type="ARBA" id="ARBA00022989"/>
    </source>
</evidence>
<feature type="transmembrane region" description="Helical" evidence="7">
    <location>
        <begin position="101"/>
        <end position="123"/>
    </location>
</feature>
<dbReference type="GO" id="GO:0022857">
    <property type="term" value="F:transmembrane transporter activity"/>
    <property type="evidence" value="ECO:0007669"/>
    <property type="project" value="UniProtKB-UniRule"/>
</dbReference>
<feature type="transmembrane region" description="Helical" evidence="7">
    <location>
        <begin position="166"/>
        <end position="192"/>
    </location>
</feature>
<comment type="similarity">
    <text evidence="7">Belongs to the TRAP transporter large permease family.</text>
</comment>
<comment type="function">
    <text evidence="7">Part of the tripartite ATP-independent periplasmic (TRAP) transport system.</text>
</comment>
<feature type="transmembrane region" description="Helical" evidence="7">
    <location>
        <begin position="355"/>
        <end position="382"/>
    </location>
</feature>
<feature type="transmembrane region" description="Helical" evidence="7">
    <location>
        <begin position="53"/>
        <end position="81"/>
    </location>
</feature>
<keyword evidence="3 7" id="KW-0997">Cell inner membrane</keyword>
<evidence type="ECO:0000313" key="9">
    <source>
        <dbReference type="EMBL" id="KPL53280.1"/>
    </source>
</evidence>
<dbReference type="AlphaFoldDB" id="A0A0P6W7E3"/>
<evidence type="ECO:0000256" key="3">
    <source>
        <dbReference type="ARBA" id="ARBA00022519"/>
    </source>
</evidence>
<feature type="domain" description="TRAP C4-dicarboxylate transport system permease DctM subunit" evidence="8">
    <location>
        <begin position="6"/>
        <end position="414"/>
    </location>
</feature>
<dbReference type="PANTHER" id="PTHR33362">
    <property type="entry name" value="SIALIC ACID TRAP TRANSPORTER PERMEASE PROTEIN SIAT-RELATED"/>
    <property type="match status" value="1"/>
</dbReference>
<keyword evidence="2" id="KW-1003">Cell membrane</keyword>
<reference evidence="9 10" key="2">
    <citation type="submission" date="2015-10" db="EMBL/GenBank/DDBJ databases">
        <title>Draft Genome Sequence of Prosthecomicrobium hirschii ATCC 27832.</title>
        <authorList>
            <person name="Daniel J."/>
            <person name="Givan S.A."/>
            <person name="Brun Y.V."/>
            <person name="Brown P.J."/>
        </authorList>
    </citation>
    <scope>NUCLEOTIDE SEQUENCE [LARGE SCALE GENOMIC DNA]</scope>
    <source>
        <strain evidence="9 10">16</strain>
    </source>
</reference>
<dbReference type="STRING" id="665126.ABB55_14550"/>
<evidence type="ECO:0000313" key="10">
    <source>
        <dbReference type="Proteomes" id="UP000048984"/>
    </source>
</evidence>
<dbReference type="NCBIfam" id="TIGR00786">
    <property type="entry name" value="dctM"/>
    <property type="match status" value="1"/>
</dbReference>
<comment type="caution">
    <text evidence="9">The sequence shown here is derived from an EMBL/GenBank/DDBJ whole genome shotgun (WGS) entry which is preliminary data.</text>
</comment>
<feature type="transmembrane region" description="Helical" evidence="7">
    <location>
        <begin position="219"/>
        <end position="249"/>
    </location>
</feature>
<reference evidence="9 10" key="1">
    <citation type="submission" date="2015-09" db="EMBL/GenBank/DDBJ databases">
        <authorList>
            <person name="Jackson K.R."/>
            <person name="Lunt B.L."/>
            <person name="Fisher J.N.B."/>
            <person name="Gardner A.V."/>
            <person name="Bailey M.E."/>
            <person name="Deus L.M."/>
            <person name="Earl A.S."/>
            <person name="Gibby P.D."/>
            <person name="Hartmann K.A."/>
            <person name="Liu J.E."/>
            <person name="Manci A.M."/>
            <person name="Nielsen D.A."/>
            <person name="Solomon M.B."/>
            <person name="Breakwell D.P."/>
            <person name="Burnett S.H."/>
            <person name="Grose J.H."/>
        </authorList>
    </citation>
    <scope>NUCLEOTIDE SEQUENCE [LARGE SCALE GENOMIC DNA]</scope>
    <source>
        <strain evidence="9 10">16</strain>
    </source>
</reference>
<evidence type="ECO:0000259" key="8">
    <source>
        <dbReference type="Pfam" id="PF06808"/>
    </source>
</evidence>
<comment type="subcellular location">
    <subcellularLocation>
        <location evidence="1 7">Cell inner membrane</location>
        <topology evidence="1 7">Multi-pass membrane protein</topology>
    </subcellularLocation>
</comment>
<dbReference type="Pfam" id="PF06808">
    <property type="entry name" value="DctM"/>
    <property type="match status" value="1"/>
</dbReference>
<proteinExistence type="inferred from homology"/>
<dbReference type="RefSeq" id="WP_054359445.1">
    <property type="nucleotide sequence ID" value="NZ_LJYW01000001.1"/>
</dbReference>
<evidence type="ECO:0000256" key="2">
    <source>
        <dbReference type="ARBA" id="ARBA00022475"/>
    </source>
</evidence>
<evidence type="ECO:0000256" key="7">
    <source>
        <dbReference type="RuleBase" id="RU369079"/>
    </source>
</evidence>
<keyword evidence="6 7" id="KW-0472">Membrane</keyword>
<dbReference type="GO" id="GO:0005886">
    <property type="term" value="C:plasma membrane"/>
    <property type="evidence" value="ECO:0007669"/>
    <property type="project" value="UniProtKB-SubCell"/>
</dbReference>
<accession>A0A0P6W7E3</accession>
<dbReference type="EMBL" id="LJYW01000001">
    <property type="protein sequence ID" value="KPL53280.1"/>
    <property type="molecule type" value="Genomic_DNA"/>
</dbReference>
<feature type="transmembrane region" description="Helical" evidence="7">
    <location>
        <begin position="6"/>
        <end position="33"/>
    </location>
</feature>
<dbReference type="InterPro" id="IPR004681">
    <property type="entry name" value="TRAP_DctM"/>
</dbReference>
<comment type="caution">
    <text evidence="7">Lacks conserved residue(s) required for the propagation of feature annotation.</text>
</comment>
<feature type="transmembrane region" description="Helical" evidence="7">
    <location>
        <begin position="269"/>
        <end position="291"/>
    </location>
</feature>
<dbReference type="PIRSF" id="PIRSF006066">
    <property type="entry name" value="HI0050"/>
    <property type="match status" value="1"/>
</dbReference>
<dbReference type="Proteomes" id="UP000048984">
    <property type="component" value="Unassembled WGS sequence"/>
</dbReference>
<keyword evidence="5 7" id="KW-1133">Transmembrane helix</keyword>
<evidence type="ECO:0000256" key="1">
    <source>
        <dbReference type="ARBA" id="ARBA00004429"/>
    </source>
</evidence>
<sequence>MLIALVVSLVVFIAIGMPIAFSMGLASVVALLVDGSVPLIVLPQKMYSSLDSFPLLAIPLFILAGSIMNVGGITTSLVGLARALVGHLQGGLGHVTIITNVLFSTISGSAAASAAAVGSMLIPEMKKDGYRAEDAAVINAAGAILGPIIPPSVVMVIYGAMTGLSIGTLLLTGIGPGILVALVLMAAVAILARRSTLKTYPRAGLADTGRAVWQAIPALIMPAIIVGGIVSGFFTATEAGVIAVAYGVLFALGTRRSTLGQLAANLSDATIVSSSIMIILGGAALFGWIVAREGVPAMIAQWLQATTDQAWVVMLLVLVVLLVVGIFIEPIPAMVMLVPVLQPIADAYGFNPYHFAMVITFGVLLGSLTPPVAVLVLITCKIARVDVNRANRPLIAVFLCLVVALFLIAFVPWISLIAPRLLG</sequence>
<feature type="transmembrane region" description="Helical" evidence="7">
    <location>
        <begin position="135"/>
        <end position="160"/>
    </location>
</feature>
<comment type="subunit">
    <text evidence="7">The complex comprises the extracytoplasmic solute receptor protein and the two transmembrane proteins.</text>
</comment>
<gene>
    <name evidence="9" type="ORF">ABB55_14550</name>
</gene>
<keyword evidence="4 7" id="KW-0812">Transmembrane</keyword>
<name>A0A0P6W7E3_9HYPH</name>